<dbReference type="Pfam" id="PF21694">
    <property type="entry name" value="DNA_pol3_delta_C"/>
    <property type="match status" value="1"/>
</dbReference>
<feature type="domain" description="DNA polymerase III delta N-terminal" evidence="9">
    <location>
        <begin position="4"/>
        <end position="123"/>
    </location>
</feature>
<keyword evidence="12" id="KW-1185">Reference proteome</keyword>
<comment type="similarity">
    <text evidence="7">Belongs to the DNA polymerase HolA subunit family.</text>
</comment>
<gene>
    <name evidence="11" type="ORF">Dacsa_0846</name>
</gene>
<dbReference type="SUPFAM" id="SSF52540">
    <property type="entry name" value="P-loop containing nucleoside triphosphate hydrolases"/>
    <property type="match status" value="1"/>
</dbReference>
<evidence type="ECO:0000256" key="1">
    <source>
        <dbReference type="ARBA" id="ARBA00012417"/>
    </source>
</evidence>
<dbReference type="EMBL" id="CP003944">
    <property type="protein sequence ID" value="AFZ49592.1"/>
    <property type="molecule type" value="Genomic_DNA"/>
</dbReference>
<evidence type="ECO:0000256" key="4">
    <source>
        <dbReference type="ARBA" id="ARBA00022695"/>
    </source>
</evidence>
<evidence type="ECO:0000259" key="9">
    <source>
        <dbReference type="Pfam" id="PF06144"/>
    </source>
</evidence>
<reference evidence="11" key="1">
    <citation type="submission" date="2012-04" db="EMBL/GenBank/DDBJ databases">
        <title>Finished genome of Dactylococcopsis salina PCC 8305.</title>
        <authorList>
            <consortium name="US DOE Joint Genome Institute"/>
            <person name="Gugger M."/>
            <person name="Coursin T."/>
            <person name="Rippka R."/>
            <person name="Tandeau De Marsac N."/>
            <person name="Huntemann M."/>
            <person name="Wei C.-L."/>
            <person name="Han J."/>
            <person name="Detter J.C."/>
            <person name="Han C."/>
            <person name="Tapia R."/>
            <person name="Daligault H."/>
            <person name="Chen A."/>
            <person name="Krypides N."/>
            <person name="Mavromatis K."/>
            <person name="Markowitz V."/>
            <person name="Szeto E."/>
            <person name="Ivanova N."/>
            <person name="Ovchinnikova G."/>
            <person name="Pagani I."/>
            <person name="Pati A."/>
            <person name="Goodwin L."/>
            <person name="Peters L."/>
            <person name="Pitluck S."/>
            <person name="Woyke T."/>
            <person name="Kerfeld C."/>
        </authorList>
    </citation>
    <scope>NUCLEOTIDE SEQUENCE [LARGE SCALE GENOMIC DNA]</scope>
    <source>
        <strain evidence="11">PCC 8305</strain>
    </source>
</reference>
<evidence type="ECO:0000256" key="8">
    <source>
        <dbReference type="ARBA" id="ARBA00049244"/>
    </source>
</evidence>
<dbReference type="AlphaFoldDB" id="K9YSW0"/>
<dbReference type="Gene3D" id="3.40.50.300">
    <property type="entry name" value="P-loop containing nucleotide triphosphate hydrolases"/>
    <property type="match status" value="1"/>
</dbReference>
<proteinExistence type="inferred from homology"/>
<dbReference type="Pfam" id="PF06144">
    <property type="entry name" value="DNA_pol3_delta"/>
    <property type="match status" value="1"/>
</dbReference>
<dbReference type="Proteomes" id="UP000010482">
    <property type="component" value="Chromosome"/>
</dbReference>
<keyword evidence="3" id="KW-0808">Transferase</keyword>
<evidence type="ECO:0000256" key="3">
    <source>
        <dbReference type="ARBA" id="ARBA00022679"/>
    </source>
</evidence>
<dbReference type="InterPro" id="IPR048466">
    <property type="entry name" value="DNA_pol3_delta-like_C"/>
</dbReference>
<keyword evidence="6" id="KW-0239">DNA-directed DNA polymerase</keyword>
<dbReference type="HOGENOM" id="CLU_044694_2_1_3"/>
<dbReference type="OrthoDB" id="581300at2"/>
<dbReference type="Gene3D" id="1.10.8.60">
    <property type="match status" value="1"/>
</dbReference>
<feature type="domain" description="DNA polymerase III delta subunit-like C-terminal" evidence="10">
    <location>
        <begin position="201"/>
        <end position="309"/>
    </location>
</feature>
<dbReference type="Gene3D" id="1.20.272.10">
    <property type="match status" value="1"/>
</dbReference>
<evidence type="ECO:0000313" key="11">
    <source>
        <dbReference type="EMBL" id="AFZ49592.1"/>
    </source>
</evidence>
<dbReference type="InterPro" id="IPR027417">
    <property type="entry name" value="P-loop_NTPase"/>
</dbReference>
<dbReference type="RefSeq" id="WP_015228604.1">
    <property type="nucleotide sequence ID" value="NC_019780.1"/>
</dbReference>
<dbReference type="InterPro" id="IPR008921">
    <property type="entry name" value="DNA_pol3_clamp-load_cplx_C"/>
</dbReference>
<dbReference type="PANTHER" id="PTHR34388">
    <property type="entry name" value="DNA POLYMERASE III SUBUNIT DELTA"/>
    <property type="match status" value="1"/>
</dbReference>
<dbReference type="PANTHER" id="PTHR34388:SF1">
    <property type="entry name" value="DNA POLYMERASE III SUBUNIT DELTA"/>
    <property type="match status" value="1"/>
</dbReference>
<evidence type="ECO:0000256" key="7">
    <source>
        <dbReference type="ARBA" id="ARBA00034754"/>
    </source>
</evidence>
<dbReference type="eggNOG" id="COG1466">
    <property type="taxonomic scope" value="Bacteria"/>
</dbReference>
<dbReference type="STRING" id="13035.Dacsa_0846"/>
<dbReference type="GO" id="GO:0003887">
    <property type="term" value="F:DNA-directed DNA polymerase activity"/>
    <property type="evidence" value="ECO:0007669"/>
    <property type="project" value="UniProtKB-KW"/>
</dbReference>
<dbReference type="InterPro" id="IPR005790">
    <property type="entry name" value="DNA_polIII_delta"/>
</dbReference>
<name>K9YSW0_DACS8</name>
<dbReference type="PATRIC" id="fig|13035.3.peg.946"/>
<evidence type="ECO:0000256" key="2">
    <source>
        <dbReference type="ARBA" id="ARBA00017703"/>
    </source>
</evidence>
<sequence length="327" mass="37006">MPVYFFWGEDEYRLTQAITVLREKVVDPLWKEFNEDIIAGDQTEAVTEALYQALTPPFGAGERFVWVSQATIAQRCSDALFLELERTLPKLPPTSHLLFSTNNKPDGRLKSTRFLKKYATIKEFGLIPPWQTERLLTQVETIAQEKQVKLTKAAKERLAEAVGNNTRLLSQELEKLALYATGNQNTLDESAIEQLVSGSTHNSLQLAKAIINGDTNQALQLVSDLLNRNEPALKIVAVLVGQFRTWFWLKLMIAKGEKDNQVIAKAAEINNPKRVYFLRQEVQSVSITKFIKAFPLLLELEAALKRGEDAMTTLQSQVIQLCQIFQK</sequence>
<dbReference type="GO" id="GO:0003677">
    <property type="term" value="F:DNA binding"/>
    <property type="evidence" value="ECO:0007669"/>
    <property type="project" value="InterPro"/>
</dbReference>
<dbReference type="GO" id="GO:0006261">
    <property type="term" value="P:DNA-templated DNA replication"/>
    <property type="evidence" value="ECO:0007669"/>
    <property type="project" value="TreeGrafter"/>
</dbReference>
<keyword evidence="4" id="KW-0548">Nucleotidyltransferase</keyword>
<dbReference type="NCBIfam" id="TIGR01128">
    <property type="entry name" value="holA"/>
    <property type="match status" value="1"/>
</dbReference>
<accession>K9YSW0</accession>
<dbReference type="InterPro" id="IPR010372">
    <property type="entry name" value="DNA_pol3_delta_N"/>
</dbReference>
<protein>
    <recommendedName>
        <fullName evidence="2">DNA polymerase III subunit delta</fullName>
        <ecNumber evidence="1">2.7.7.7</ecNumber>
    </recommendedName>
</protein>
<comment type="catalytic activity">
    <reaction evidence="8">
        <text>DNA(n) + a 2'-deoxyribonucleoside 5'-triphosphate = DNA(n+1) + diphosphate</text>
        <dbReference type="Rhea" id="RHEA:22508"/>
        <dbReference type="Rhea" id="RHEA-COMP:17339"/>
        <dbReference type="Rhea" id="RHEA-COMP:17340"/>
        <dbReference type="ChEBI" id="CHEBI:33019"/>
        <dbReference type="ChEBI" id="CHEBI:61560"/>
        <dbReference type="ChEBI" id="CHEBI:173112"/>
        <dbReference type="EC" id="2.7.7.7"/>
    </reaction>
</comment>
<dbReference type="EC" id="2.7.7.7" evidence="1"/>
<dbReference type="KEGG" id="dsl:Dacsa_0846"/>
<evidence type="ECO:0000256" key="5">
    <source>
        <dbReference type="ARBA" id="ARBA00022705"/>
    </source>
</evidence>
<evidence type="ECO:0000259" key="10">
    <source>
        <dbReference type="Pfam" id="PF21694"/>
    </source>
</evidence>
<organism evidence="11 12">
    <name type="scientific">Dactylococcopsis salina (strain PCC 8305)</name>
    <name type="common">Myxobactron salinum</name>
    <dbReference type="NCBI Taxonomy" id="13035"/>
    <lineage>
        <taxon>Bacteria</taxon>
        <taxon>Bacillati</taxon>
        <taxon>Cyanobacteriota</taxon>
        <taxon>Cyanophyceae</taxon>
        <taxon>Nodosilineales</taxon>
        <taxon>Cymatolegaceae</taxon>
        <taxon>Dactylococcopsis</taxon>
    </lineage>
</organism>
<evidence type="ECO:0000313" key="12">
    <source>
        <dbReference type="Proteomes" id="UP000010482"/>
    </source>
</evidence>
<evidence type="ECO:0000256" key="6">
    <source>
        <dbReference type="ARBA" id="ARBA00022932"/>
    </source>
</evidence>
<keyword evidence="5" id="KW-0235">DNA replication</keyword>
<dbReference type="GO" id="GO:0009360">
    <property type="term" value="C:DNA polymerase III complex"/>
    <property type="evidence" value="ECO:0007669"/>
    <property type="project" value="InterPro"/>
</dbReference>
<dbReference type="SUPFAM" id="SSF48019">
    <property type="entry name" value="post-AAA+ oligomerization domain-like"/>
    <property type="match status" value="1"/>
</dbReference>